<evidence type="ECO:0000313" key="3">
    <source>
        <dbReference type="Proteomes" id="UP000442990"/>
    </source>
</evidence>
<evidence type="ECO:0008006" key="4">
    <source>
        <dbReference type="Google" id="ProtNLM"/>
    </source>
</evidence>
<keyword evidence="1" id="KW-0812">Transmembrane</keyword>
<dbReference type="Proteomes" id="UP000442990">
    <property type="component" value="Unassembled WGS sequence"/>
</dbReference>
<keyword evidence="3" id="KW-1185">Reference proteome</keyword>
<protein>
    <recommendedName>
        <fullName evidence="4">TPM domain-containing protein</fullName>
    </recommendedName>
</protein>
<comment type="caution">
    <text evidence="2">The sequence shown here is derived from an EMBL/GenBank/DDBJ whole genome shotgun (WGS) entry which is preliminary data.</text>
</comment>
<dbReference type="EMBL" id="WBKG01000011">
    <property type="protein sequence ID" value="KAB1987931.1"/>
    <property type="molecule type" value="Genomic_DNA"/>
</dbReference>
<keyword evidence="1" id="KW-0472">Membrane</keyword>
<proteinExistence type="predicted"/>
<reference evidence="2 3" key="1">
    <citation type="submission" date="2019-09" db="EMBL/GenBank/DDBJ databases">
        <title>Isolation and identification of active actinomycetes.</title>
        <authorList>
            <person name="Yu Z."/>
            <person name="Han C."/>
            <person name="Yu B."/>
        </authorList>
    </citation>
    <scope>NUCLEOTIDE SEQUENCE [LARGE SCALE GENOMIC DNA]</scope>
    <source>
        <strain evidence="2 3">NEAU-H2</strain>
    </source>
</reference>
<organism evidence="2 3">
    <name type="scientific">Streptomyces triticiradicis</name>
    <dbReference type="NCBI Taxonomy" id="2651189"/>
    <lineage>
        <taxon>Bacteria</taxon>
        <taxon>Bacillati</taxon>
        <taxon>Actinomycetota</taxon>
        <taxon>Actinomycetes</taxon>
        <taxon>Kitasatosporales</taxon>
        <taxon>Streptomycetaceae</taxon>
        <taxon>Streptomyces</taxon>
    </lineage>
</organism>
<name>A0A7J5DH31_9ACTN</name>
<evidence type="ECO:0000313" key="2">
    <source>
        <dbReference type="EMBL" id="KAB1987931.1"/>
    </source>
</evidence>
<evidence type="ECO:0000256" key="1">
    <source>
        <dbReference type="SAM" id="Phobius"/>
    </source>
</evidence>
<dbReference type="AlphaFoldDB" id="A0A7J5DH31"/>
<feature type="transmembrane region" description="Helical" evidence="1">
    <location>
        <begin position="73"/>
        <end position="91"/>
    </location>
</feature>
<sequence length="527" mass="53911">MSRSRSRRVPSHRAVRVAHAVLGGLVATGWLVLPQAWAGAGTPAAAARGAEVIAPPAEAAAAAAQDGTTTGDLVPPLVAVGAAGALAAYGYTRRRRRATTRTTPGGDPGLIPLPELDLRSRRLLVEIDDCVRVGAEELALAADRSAGDAVEPYVYDLRHAEAGLAAAFRLRQRLDEADAAGTAPDGDEGGRRDVLEEIVARCQDAGELLDTAAPGFDQIRALERNAVAALESAETLFREVAGRVRAAEATLADLHGRYAPSASLPVVGDAEQAKDRLLFTTSHLNQARQYADRGDGPKAAAHLRAAEGALVQAAELVNGVTRLAGELASATAGLPAAIAAAEAARDAVRELPADVRAGLVGPLGHAEALLSSVRHETAAGSHDPLDALRRVTEASAGLAGEGGGDVADGHDHALVPARSALAGAACFIGTHRGVVGSEARTRLAEARRLLGPGSVPLSEVLRADELAREARRLAERDVRAYGNPSGGRGGAGAGGAVLGGILLSDGEGGPMSYGGPRTRGRRGAFFT</sequence>
<gene>
    <name evidence="2" type="ORF">F8144_15370</name>
</gene>
<keyword evidence="1" id="KW-1133">Transmembrane helix</keyword>
<accession>A0A7J5DH31</accession>